<dbReference type="InterPro" id="IPR022893">
    <property type="entry name" value="Shikimate_DH_fam"/>
</dbReference>
<dbReference type="PANTHER" id="PTHR21089">
    <property type="entry name" value="SHIKIMATE DEHYDROGENASE"/>
    <property type="match status" value="1"/>
</dbReference>
<evidence type="ECO:0000313" key="2">
    <source>
        <dbReference type="EMBL" id="GFA56525.1"/>
    </source>
</evidence>
<sequence>MQISAALAVAKRAMHVISTLLHQNPCKDKAPTVGGKGMFRPGPTSDNFPPTNLMRPGRGLNGRGALPPWMREYATEPPRFGHDGFNGFNSGPPAVTPAMELGADHIDVELNVSFYLTILRACLCPWTIYIKFLTIVTKMQAVDDFNNLVHGDKPTKCKLIVSSHNYKNTLSIEEPGNLVAKDIQQEPTLSSLQRSL</sequence>
<dbReference type="InterPro" id="IPR013785">
    <property type="entry name" value="Aldolase_TIM"/>
</dbReference>
<comment type="caution">
    <text evidence="2">The sequence shown here is derived from an EMBL/GenBank/DDBJ whole genome shotgun (WGS) entry which is preliminary data.</text>
</comment>
<organism evidence="2">
    <name type="scientific">Tanacetum cinerariifolium</name>
    <name type="common">Dalmatian daisy</name>
    <name type="synonym">Chrysanthemum cinerariifolium</name>
    <dbReference type="NCBI Taxonomy" id="118510"/>
    <lineage>
        <taxon>Eukaryota</taxon>
        <taxon>Viridiplantae</taxon>
        <taxon>Streptophyta</taxon>
        <taxon>Embryophyta</taxon>
        <taxon>Tracheophyta</taxon>
        <taxon>Spermatophyta</taxon>
        <taxon>Magnoliopsida</taxon>
        <taxon>eudicotyledons</taxon>
        <taxon>Gunneridae</taxon>
        <taxon>Pentapetalae</taxon>
        <taxon>asterids</taxon>
        <taxon>campanulids</taxon>
        <taxon>Asterales</taxon>
        <taxon>Asteraceae</taxon>
        <taxon>Asteroideae</taxon>
        <taxon>Anthemideae</taxon>
        <taxon>Anthemidinae</taxon>
        <taxon>Tanacetum</taxon>
    </lineage>
</organism>
<dbReference type="AlphaFoldDB" id="A0A699JTK9"/>
<protein>
    <submittedName>
        <fullName evidence="2">Bifunctional 3-dehydroquinate dehydratase/shikimate dehydrogenase, chloroplastic-like</fullName>
    </submittedName>
</protein>
<reference evidence="2" key="1">
    <citation type="journal article" date="2019" name="Sci. Rep.">
        <title>Draft genome of Tanacetum cinerariifolium, the natural source of mosquito coil.</title>
        <authorList>
            <person name="Yamashiro T."/>
            <person name="Shiraishi A."/>
            <person name="Satake H."/>
            <person name="Nakayama K."/>
        </authorList>
    </citation>
    <scope>NUCLEOTIDE SEQUENCE</scope>
</reference>
<proteinExistence type="predicted"/>
<dbReference type="Gene3D" id="3.20.20.70">
    <property type="entry name" value="Aldolase class I"/>
    <property type="match status" value="1"/>
</dbReference>
<feature type="region of interest" description="Disordered" evidence="1">
    <location>
        <begin position="31"/>
        <end position="55"/>
    </location>
</feature>
<accession>A0A699JTK9</accession>
<dbReference type="GO" id="GO:0009423">
    <property type="term" value="P:chorismate biosynthetic process"/>
    <property type="evidence" value="ECO:0007669"/>
    <property type="project" value="TreeGrafter"/>
</dbReference>
<dbReference type="GO" id="GO:0004764">
    <property type="term" value="F:shikimate 3-dehydrogenase (NADP+) activity"/>
    <property type="evidence" value="ECO:0007669"/>
    <property type="project" value="InterPro"/>
</dbReference>
<dbReference type="GO" id="GO:0019632">
    <property type="term" value="P:shikimate metabolic process"/>
    <property type="evidence" value="ECO:0007669"/>
    <property type="project" value="TreeGrafter"/>
</dbReference>
<gene>
    <name evidence="2" type="ORF">Tci_628497</name>
</gene>
<evidence type="ECO:0000256" key="1">
    <source>
        <dbReference type="SAM" id="MobiDB-lite"/>
    </source>
</evidence>
<dbReference type="PANTHER" id="PTHR21089:SF1">
    <property type="entry name" value="BIFUNCTIONAL 3-DEHYDROQUINATE DEHYDRATASE_SHIKIMATE DEHYDROGENASE, CHLOROPLASTIC"/>
    <property type="match status" value="1"/>
</dbReference>
<dbReference type="EMBL" id="BKCJ010446616">
    <property type="protein sequence ID" value="GFA56525.1"/>
    <property type="molecule type" value="Genomic_DNA"/>
</dbReference>
<name>A0A699JTK9_TANCI</name>